<dbReference type="eggNOG" id="ENOG502T3FR">
    <property type="taxonomic scope" value="Eukaryota"/>
</dbReference>
<feature type="compositionally biased region" description="Low complexity" evidence="1">
    <location>
        <begin position="23"/>
        <end position="34"/>
    </location>
</feature>
<feature type="compositionally biased region" description="Basic and acidic residues" evidence="1">
    <location>
        <begin position="86"/>
        <end position="100"/>
    </location>
</feature>
<dbReference type="Proteomes" id="UP000030651">
    <property type="component" value="Unassembled WGS sequence"/>
</dbReference>
<name>W3XM97_PESFW</name>
<feature type="compositionally biased region" description="Basic and acidic residues" evidence="1">
    <location>
        <begin position="383"/>
        <end position="400"/>
    </location>
</feature>
<accession>W3XM97</accession>
<dbReference type="RefSeq" id="XP_007827768.1">
    <property type="nucleotide sequence ID" value="XM_007829577.1"/>
</dbReference>
<evidence type="ECO:0000313" key="3">
    <source>
        <dbReference type="Proteomes" id="UP000030651"/>
    </source>
</evidence>
<feature type="region of interest" description="Disordered" evidence="1">
    <location>
        <begin position="20"/>
        <end position="243"/>
    </location>
</feature>
<dbReference type="KEGG" id="pfy:PFICI_00996"/>
<feature type="compositionally biased region" description="Basic and acidic residues" evidence="1">
    <location>
        <begin position="324"/>
        <end position="334"/>
    </location>
</feature>
<feature type="compositionally biased region" description="Polar residues" evidence="1">
    <location>
        <begin position="296"/>
        <end position="310"/>
    </location>
</feature>
<feature type="compositionally biased region" description="Pro residues" evidence="1">
    <location>
        <begin position="279"/>
        <end position="291"/>
    </location>
</feature>
<gene>
    <name evidence="2" type="ORF">PFICI_00996</name>
</gene>
<dbReference type="OrthoDB" id="4232400at2759"/>
<keyword evidence="3" id="KW-1185">Reference proteome</keyword>
<feature type="compositionally biased region" description="Basic and acidic residues" evidence="1">
    <location>
        <begin position="410"/>
        <end position="423"/>
    </location>
</feature>
<feature type="compositionally biased region" description="Polar residues" evidence="1">
    <location>
        <begin position="137"/>
        <end position="151"/>
    </location>
</feature>
<feature type="region of interest" description="Disordered" evidence="1">
    <location>
        <begin position="278"/>
        <end position="336"/>
    </location>
</feature>
<reference evidence="3" key="1">
    <citation type="journal article" date="2015" name="BMC Genomics">
        <title>Genomic and transcriptomic analysis of the endophytic fungus Pestalotiopsis fici reveals its lifestyle and high potential for synthesis of natural products.</title>
        <authorList>
            <person name="Wang X."/>
            <person name="Zhang X."/>
            <person name="Liu L."/>
            <person name="Xiang M."/>
            <person name="Wang W."/>
            <person name="Sun X."/>
            <person name="Che Y."/>
            <person name="Guo L."/>
            <person name="Liu G."/>
            <person name="Guo L."/>
            <person name="Wang C."/>
            <person name="Yin W.B."/>
            <person name="Stadler M."/>
            <person name="Zhang X."/>
            <person name="Liu X."/>
        </authorList>
    </citation>
    <scope>NUCLEOTIDE SEQUENCE [LARGE SCALE GENOMIC DNA]</scope>
    <source>
        <strain evidence="3">W106-1 / CGMCC3.15140</strain>
    </source>
</reference>
<dbReference type="HOGENOM" id="CLU_572513_0_0_1"/>
<organism evidence="2 3">
    <name type="scientific">Pestalotiopsis fici (strain W106-1 / CGMCC3.15140)</name>
    <dbReference type="NCBI Taxonomy" id="1229662"/>
    <lineage>
        <taxon>Eukaryota</taxon>
        <taxon>Fungi</taxon>
        <taxon>Dikarya</taxon>
        <taxon>Ascomycota</taxon>
        <taxon>Pezizomycotina</taxon>
        <taxon>Sordariomycetes</taxon>
        <taxon>Xylariomycetidae</taxon>
        <taxon>Amphisphaeriales</taxon>
        <taxon>Sporocadaceae</taxon>
        <taxon>Pestalotiopsis</taxon>
    </lineage>
</organism>
<evidence type="ECO:0000256" key="1">
    <source>
        <dbReference type="SAM" id="MobiDB-lite"/>
    </source>
</evidence>
<dbReference type="GeneID" id="19266009"/>
<dbReference type="InParanoid" id="W3XM97"/>
<protein>
    <submittedName>
        <fullName evidence="2">Uncharacterized protein</fullName>
    </submittedName>
</protein>
<evidence type="ECO:0000313" key="2">
    <source>
        <dbReference type="EMBL" id="ETS87168.1"/>
    </source>
</evidence>
<feature type="compositionally biased region" description="Low complexity" evidence="1">
    <location>
        <begin position="163"/>
        <end position="199"/>
    </location>
</feature>
<feature type="region of interest" description="Disordered" evidence="1">
    <location>
        <begin position="383"/>
        <end position="477"/>
    </location>
</feature>
<sequence length="477" mass="52844">MPITREPSQRTKAWVRWNYGQHSSSKTSLASTATEIIHLGGSRVSGPESPTTSSGREQERPCTTWFSPIGPPPQPPIGIARSSTTPHERLSHERFSHERLSPSPSSNSRHSRIEPRDLISPPPSASSRTEPRDVVSPTPSTRSWESISPQMSPEPLKVPSDKIPSPLASATSTSSFSKIISPPPYSSASPPRSDSVPRSVKQLRRTQSATDLQRRGRTQSKELPPKPLGGTPNEFVRPERTTSLATHVGQLIKEDAHEKSIHDKNVEMALNERETQWFPLPPLISPPPSKPLPTVSAISPTSPDDGNPNKSPVVPAEIQQQPDPKAKALPEKPVSRLSPQERLWLHRNYRGEATFLKAWGLSIEKREDREEGVAMMRELMAAEDEKKRAKKAEKARDLGHPDGGLQIIVEEERSTHSEPEKPSPRMLDPQSAAKPQGLRVPTRNYTHPASPTDRHTRSESESSVLGSYLDIRMSRMD</sequence>
<dbReference type="OMA" id="NERETQW"/>
<dbReference type="EMBL" id="KI912109">
    <property type="protein sequence ID" value="ETS87168.1"/>
    <property type="molecule type" value="Genomic_DNA"/>
</dbReference>
<proteinExistence type="predicted"/>
<dbReference type="AlphaFoldDB" id="W3XM97"/>